<evidence type="ECO:0000313" key="1">
    <source>
        <dbReference type="EMBL" id="EPE30828.1"/>
    </source>
</evidence>
<gene>
    <name evidence="1" type="ORF">GLAREA_03795</name>
</gene>
<sequence>MQQNASNARNGTSTSGARCQVPDLYETGASLPVCQIVEDPLVPVPAVEATSPSCCCHRRRLERGWKVVGGRWEAQGGRPGGDWRVQSGKSAVGRGALLMLSVCMLPVPVLPAAAKGHRQTA</sequence>
<dbReference type="RefSeq" id="XP_008082239.1">
    <property type="nucleotide sequence ID" value="XM_008084048.1"/>
</dbReference>
<reference evidence="1 2" key="1">
    <citation type="journal article" date="2013" name="BMC Genomics">
        <title>Genomics-driven discovery of the pneumocandin biosynthetic gene cluster in the fungus Glarea lozoyensis.</title>
        <authorList>
            <person name="Chen L."/>
            <person name="Yue Q."/>
            <person name="Zhang X."/>
            <person name="Xiang M."/>
            <person name="Wang C."/>
            <person name="Li S."/>
            <person name="Che Y."/>
            <person name="Ortiz-Lopez F.J."/>
            <person name="Bills G.F."/>
            <person name="Liu X."/>
            <person name="An Z."/>
        </authorList>
    </citation>
    <scope>NUCLEOTIDE SEQUENCE [LARGE SCALE GENOMIC DNA]</scope>
    <source>
        <strain evidence="2">ATCC 20868 / MF5171</strain>
    </source>
</reference>
<accession>S3DWT8</accession>
<proteinExistence type="predicted"/>
<dbReference type="KEGG" id="glz:GLAREA_03795"/>
<protein>
    <submittedName>
        <fullName evidence="1">Uncharacterized protein</fullName>
    </submittedName>
</protein>
<organism evidence="1 2">
    <name type="scientific">Glarea lozoyensis (strain ATCC 20868 / MF5171)</name>
    <dbReference type="NCBI Taxonomy" id="1116229"/>
    <lineage>
        <taxon>Eukaryota</taxon>
        <taxon>Fungi</taxon>
        <taxon>Dikarya</taxon>
        <taxon>Ascomycota</taxon>
        <taxon>Pezizomycotina</taxon>
        <taxon>Leotiomycetes</taxon>
        <taxon>Helotiales</taxon>
        <taxon>Helotiaceae</taxon>
        <taxon>Glarea</taxon>
    </lineage>
</organism>
<evidence type="ECO:0000313" key="2">
    <source>
        <dbReference type="Proteomes" id="UP000016922"/>
    </source>
</evidence>
<dbReference type="EMBL" id="KE145363">
    <property type="protein sequence ID" value="EPE30828.1"/>
    <property type="molecule type" value="Genomic_DNA"/>
</dbReference>
<dbReference type="HOGENOM" id="CLU_2038308_0_0_1"/>
<keyword evidence="2" id="KW-1185">Reference proteome</keyword>
<name>S3DWT8_GLAL2</name>
<dbReference type="AlphaFoldDB" id="S3DWT8"/>
<dbReference type="GeneID" id="19462850"/>
<dbReference type="Proteomes" id="UP000016922">
    <property type="component" value="Unassembled WGS sequence"/>
</dbReference>